<sequence>MPPNLHYVNSVSASEKTVNKLLCLEVPVVGLACKGINVGKKGTLTLIAVSTCDGDVYLFDVKVKPEIVLDGGLIRLLQSVEIVKVIHDCSQACANLHFSFGVTLKNYFDTQTAGSVILESLGLPPRRITFDSLCTRYQIDRFIPDPQLQNRIKSDMNYWGLRPVTRAMLNVAASDVLPLTPDLYDIIHQQLSPDWLDWFDCRSEENRLMYISPKKAKEIQCSRIHSDARDRRYLFRTPASMMSRDNLPYVRDTVPDTDFTQE</sequence>
<keyword evidence="2" id="KW-0269">Exonuclease</keyword>
<comment type="caution">
    <text evidence="2">The sequence shown here is derived from an EMBL/GenBank/DDBJ whole genome shotgun (WGS) entry which is preliminary data.</text>
</comment>
<dbReference type="PANTHER" id="PTHR46814:SF1">
    <property type="entry name" value="EGALITARIAN, ISOFORM B"/>
    <property type="match status" value="1"/>
</dbReference>
<dbReference type="InterPro" id="IPR002562">
    <property type="entry name" value="3'-5'_exonuclease_dom"/>
</dbReference>
<dbReference type="OrthoDB" id="368776at2759"/>
<dbReference type="SUPFAM" id="SSF53098">
    <property type="entry name" value="Ribonuclease H-like"/>
    <property type="match status" value="1"/>
</dbReference>
<keyword evidence="2" id="KW-0378">Hydrolase</keyword>
<dbReference type="Pfam" id="PF01612">
    <property type="entry name" value="DNA_pol_A_exo1"/>
    <property type="match status" value="1"/>
</dbReference>
<dbReference type="EMBL" id="NEDP02003363">
    <property type="protein sequence ID" value="OWF48874.1"/>
    <property type="molecule type" value="Genomic_DNA"/>
</dbReference>
<protein>
    <submittedName>
        <fullName evidence="2">Exonuclease 3'-5' domain-containing protein 1</fullName>
    </submittedName>
</protein>
<dbReference type="PANTHER" id="PTHR46814">
    <property type="entry name" value="EGALITARIAN, ISOFORM B"/>
    <property type="match status" value="1"/>
</dbReference>
<reference evidence="2 3" key="1">
    <citation type="journal article" date="2017" name="Nat. Ecol. Evol.">
        <title>Scallop genome provides insights into evolution of bilaterian karyotype and development.</title>
        <authorList>
            <person name="Wang S."/>
            <person name="Zhang J."/>
            <person name="Jiao W."/>
            <person name="Li J."/>
            <person name="Xun X."/>
            <person name="Sun Y."/>
            <person name="Guo X."/>
            <person name="Huan P."/>
            <person name="Dong B."/>
            <person name="Zhang L."/>
            <person name="Hu X."/>
            <person name="Sun X."/>
            <person name="Wang J."/>
            <person name="Zhao C."/>
            <person name="Wang Y."/>
            <person name="Wang D."/>
            <person name="Huang X."/>
            <person name="Wang R."/>
            <person name="Lv J."/>
            <person name="Li Y."/>
            <person name="Zhang Z."/>
            <person name="Liu B."/>
            <person name="Lu W."/>
            <person name="Hui Y."/>
            <person name="Liang J."/>
            <person name="Zhou Z."/>
            <person name="Hou R."/>
            <person name="Li X."/>
            <person name="Liu Y."/>
            <person name="Li H."/>
            <person name="Ning X."/>
            <person name="Lin Y."/>
            <person name="Zhao L."/>
            <person name="Xing Q."/>
            <person name="Dou J."/>
            <person name="Li Y."/>
            <person name="Mao J."/>
            <person name="Guo H."/>
            <person name="Dou H."/>
            <person name="Li T."/>
            <person name="Mu C."/>
            <person name="Jiang W."/>
            <person name="Fu Q."/>
            <person name="Fu X."/>
            <person name="Miao Y."/>
            <person name="Liu J."/>
            <person name="Yu Q."/>
            <person name="Li R."/>
            <person name="Liao H."/>
            <person name="Li X."/>
            <person name="Kong Y."/>
            <person name="Jiang Z."/>
            <person name="Chourrout D."/>
            <person name="Li R."/>
            <person name="Bao Z."/>
        </authorList>
    </citation>
    <scope>NUCLEOTIDE SEQUENCE [LARGE SCALE GENOMIC DNA]</scope>
    <source>
        <strain evidence="2 3">PY_sf001</strain>
    </source>
</reference>
<dbReference type="Proteomes" id="UP000242188">
    <property type="component" value="Unassembled WGS sequence"/>
</dbReference>
<dbReference type="Gene3D" id="3.30.420.10">
    <property type="entry name" value="Ribonuclease H-like superfamily/Ribonuclease H"/>
    <property type="match status" value="1"/>
</dbReference>
<dbReference type="GO" id="GO:0003676">
    <property type="term" value="F:nucleic acid binding"/>
    <property type="evidence" value="ECO:0007669"/>
    <property type="project" value="InterPro"/>
</dbReference>
<dbReference type="AlphaFoldDB" id="A0A210QJC1"/>
<keyword evidence="3" id="KW-1185">Reference proteome</keyword>
<evidence type="ECO:0000313" key="3">
    <source>
        <dbReference type="Proteomes" id="UP000242188"/>
    </source>
</evidence>
<evidence type="ECO:0000313" key="2">
    <source>
        <dbReference type="EMBL" id="OWF48874.1"/>
    </source>
</evidence>
<accession>A0A210QJC1</accession>
<dbReference type="GO" id="GO:0006139">
    <property type="term" value="P:nucleobase-containing compound metabolic process"/>
    <property type="evidence" value="ECO:0007669"/>
    <property type="project" value="InterPro"/>
</dbReference>
<dbReference type="InterPro" id="IPR036397">
    <property type="entry name" value="RNaseH_sf"/>
</dbReference>
<feature type="domain" description="3'-5' exonuclease" evidence="1">
    <location>
        <begin position="5"/>
        <end position="192"/>
    </location>
</feature>
<organism evidence="2 3">
    <name type="scientific">Mizuhopecten yessoensis</name>
    <name type="common">Japanese scallop</name>
    <name type="synonym">Patinopecten yessoensis</name>
    <dbReference type="NCBI Taxonomy" id="6573"/>
    <lineage>
        <taxon>Eukaryota</taxon>
        <taxon>Metazoa</taxon>
        <taxon>Spiralia</taxon>
        <taxon>Lophotrochozoa</taxon>
        <taxon>Mollusca</taxon>
        <taxon>Bivalvia</taxon>
        <taxon>Autobranchia</taxon>
        <taxon>Pteriomorphia</taxon>
        <taxon>Pectinida</taxon>
        <taxon>Pectinoidea</taxon>
        <taxon>Pectinidae</taxon>
        <taxon>Mizuhopecten</taxon>
    </lineage>
</organism>
<dbReference type="GO" id="GO:0008408">
    <property type="term" value="F:3'-5' exonuclease activity"/>
    <property type="evidence" value="ECO:0007669"/>
    <property type="project" value="InterPro"/>
</dbReference>
<gene>
    <name evidence="2" type="ORF">KP79_PYT08738</name>
</gene>
<dbReference type="InterPro" id="IPR012337">
    <property type="entry name" value="RNaseH-like_sf"/>
</dbReference>
<dbReference type="SMART" id="SM00474">
    <property type="entry name" value="35EXOc"/>
    <property type="match status" value="1"/>
</dbReference>
<evidence type="ECO:0000259" key="1">
    <source>
        <dbReference type="SMART" id="SM00474"/>
    </source>
</evidence>
<name>A0A210QJC1_MIZYE</name>
<keyword evidence="2" id="KW-0540">Nuclease</keyword>
<proteinExistence type="predicted"/>